<protein>
    <submittedName>
        <fullName evidence="5">Transcriptional regulator</fullName>
    </submittedName>
</protein>
<evidence type="ECO:0000256" key="2">
    <source>
        <dbReference type="ARBA" id="ARBA00023125"/>
    </source>
</evidence>
<evidence type="ECO:0000256" key="3">
    <source>
        <dbReference type="ARBA" id="ARBA00023163"/>
    </source>
</evidence>
<reference evidence="6" key="1">
    <citation type="journal article" date="2019" name="Int. J. Syst. Evol. Microbiol.">
        <title>The Global Catalogue of Microorganisms (GCM) 10K type strain sequencing project: providing services to taxonomists for standard genome sequencing and annotation.</title>
        <authorList>
            <consortium name="The Broad Institute Genomics Platform"/>
            <consortium name="The Broad Institute Genome Sequencing Center for Infectious Disease"/>
            <person name="Wu L."/>
            <person name="Ma J."/>
        </authorList>
    </citation>
    <scope>NUCLEOTIDE SEQUENCE [LARGE SCALE GENOMIC DNA]</scope>
    <source>
        <strain evidence="6">JCM 4586</strain>
    </source>
</reference>
<dbReference type="PROSITE" id="PS50987">
    <property type="entry name" value="HTH_ARSR_2"/>
    <property type="match status" value="1"/>
</dbReference>
<dbReference type="PRINTS" id="PR00778">
    <property type="entry name" value="HTHARSR"/>
</dbReference>
<proteinExistence type="predicted"/>
<gene>
    <name evidence="5" type="ORF">GCM10010324_32790</name>
</gene>
<dbReference type="Proteomes" id="UP000659223">
    <property type="component" value="Unassembled WGS sequence"/>
</dbReference>
<accession>A0ABQ2YKN1</accession>
<dbReference type="InterPro" id="IPR036390">
    <property type="entry name" value="WH_DNA-bd_sf"/>
</dbReference>
<keyword evidence="6" id="KW-1185">Reference proteome</keyword>
<dbReference type="PANTHER" id="PTHR33154:SF33">
    <property type="entry name" value="TRANSCRIPTIONAL REPRESSOR SDPR"/>
    <property type="match status" value="1"/>
</dbReference>
<dbReference type="CDD" id="cd00090">
    <property type="entry name" value="HTH_ARSR"/>
    <property type="match status" value="1"/>
</dbReference>
<keyword evidence="3" id="KW-0804">Transcription</keyword>
<evidence type="ECO:0000259" key="4">
    <source>
        <dbReference type="PROSITE" id="PS50987"/>
    </source>
</evidence>
<name>A0ABQ2YKN1_9ACTN</name>
<evidence type="ECO:0000256" key="1">
    <source>
        <dbReference type="ARBA" id="ARBA00023015"/>
    </source>
</evidence>
<keyword evidence="1" id="KW-0805">Transcription regulation</keyword>
<dbReference type="SMART" id="SM00418">
    <property type="entry name" value="HTH_ARSR"/>
    <property type="match status" value="1"/>
</dbReference>
<sequence length="372" mass="41028">MCALSRERHTEAMSVVIDVSDVPPERVSFAVSPLAELGAALHVLAEPSHHPGLLEWATRTRDLLPPDLADRLYEADILWRSTRSDLFLPGTAAAGLGEELDAWDRLDDDAFVVAAVEISCATSFAHPRPSPLRRAEDRRRARELAAARGLRQAAFADRLLEDPHAVRTWLRRLLEECEQLFFGEVWQQVRPRLAADARHKNELLRHRGLGDAVAAASPAITLDAGRNHLVVDKLQDGRVKASASGLVFLPTAFGWPHLVIRDAHGDRPVLQYPVAVPELPPVLSLATVQQRLEAVAHPLRLRLCRTLARGPHSTTELADANGLTAPEVSRHLGVLKKAGLTRTRRQGRYVFHELDIDLVGRLGADLLGNALR</sequence>
<dbReference type="InterPro" id="IPR001845">
    <property type="entry name" value="HTH_ArsR_DNA-bd_dom"/>
</dbReference>
<evidence type="ECO:0000313" key="5">
    <source>
        <dbReference type="EMBL" id="GGX84610.1"/>
    </source>
</evidence>
<dbReference type="InterPro" id="IPR045981">
    <property type="entry name" value="DUF5937"/>
</dbReference>
<keyword evidence="2" id="KW-0238">DNA-binding</keyword>
<dbReference type="Pfam" id="PF12840">
    <property type="entry name" value="HTH_20"/>
    <property type="match status" value="1"/>
</dbReference>
<comment type="caution">
    <text evidence="5">The sequence shown here is derived from an EMBL/GenBank/DDBJ whole genome shotgun (WGS) entry which is preliminary data.</text>
</comment>
<evidence type="ECO:0000313" key="6">
    <source>
        <dbReference type="Proteomes" id="UP000659223"/>
    </source>
</evidence>
<dbReference type="EMBL" id="BMUT01000006">
    <property type="protein sequence ID" value="GGX84610.1"/>
    <property type="molecule type" value="Genomic_DNA"/>
</dbReference>
<dbReference type="InterPro" id="IPR051081">
    <property type="entry name" value="HTH_MetalResp_TranReg"/>
</dbReference>
<dbReference type="Pfam" id="PF19361">
    <property type="entry name" value="DUF5937"/>
    <property type="match status" value="1"/>
</dbReference>
<organism evidence="5 6">
    <name type="scientific">Streptomyces hiroshimensis</name>
    <dbReference type="NCBI Taxonomy" id="66424"/>
    <lineage>
        <taxon>Bacteria</taxon>
        <taxon>Bacillati</taxon>
        <taxon>Actinomycetota</taxon>
        <taxon>Actinomycetes</taxon>
        <taxon>Kitasatosporales</taxon>
        <taxon>Streptomycetaceae</taxon>
        <taxon>Streptomyces</taxon>
    </lineage>
</organism>
<feature type="domain" description="HTH arsR-type" evidence="4">
    <location>
        <begin position="280"/>
        <end position="372"/>
    </location>
</feature>
<dbReference type="PANTHER" id="PTHR33154">
    <property type="entry name" value="TRANSCRIPTIONAL REGULATOR, ARSR FAMILY"/>
    <property type="match status" value="1"/>
</dbReference>
<dbReference type="SUPFAM" id="SSF46785">
    <property type="entry name" value="Winged helix' DNA-binding domain"/>
    <property type="match status" value="1"/>
</dbReference>
<dbReference type="NCBIfam" id="NF033788">
    <property type="entry name" value="HTH_metalloreg"/>
    <property type="match status" value="1"/>
</dbReference>
<dbReference type="Gene3D" id="1.10.10.10">
    <property type="entry name" value="Winged helix-like DNA-binding domain superfamily/Winged helix DNA-binding domain"/>
    <property type="match status" value="1"/>
</dbReference>
<dbReference type="InterPro" id="IPR036388">
    <property type="entry name" value="WH-like_DNA-bd_sf"/>
</dbReference>
<dbReference type="InterPro" id="IPR011991">
    <property type="entry name" value="ArsR-like_HTH"/>
</dbReference>